<proteinExistence type="predicted"/>
<organism evidence="2 3">
    <name type="scientific">Gracilibacillus oryzae</name>
    <dbReference type="NCBI Taxonomy" id="1672701"/>
    <lineage>
        <taxon>Bacteria</taxon>
        <taxon>Bacillati</taxon>
        <taxon>Bacillota</taxon>
        <taxon>Bacilli</taxon>
        <taxon>Bacillales</taxon>
        <taxon>Bacillaceae</taxon>
        <taxon>Gracilibacillus</taxon>
    </lineage>
</organism>
<keyword evidence="1" id="KW-0472">Membrane</keyword>
<dbReference type="EMBL" id="WEID01000091">
    <property type="protein sequence ID" value="KAB8127467.1"/>
    <property type="molecule type" value="Genomic_DNA"/>
</dbReference>
<evidence type="ECO:0000313" key="2">
    <source>
        <dbReference type="EMBL" id="KAB8127467.1"/>
    </source>
</evidence>
<dbReference type="Proteomes" id="UP000480246">
    <property type="component" value="Unassembled WGS sequence"/>
</dbReference>
<protein>
    <submittedName>
        <fullName evidence="2">Pilus assembly protein PilB</fullName>
    </submittedName>
</protein>
<evidence type="ECO:0000256" key="1">
    <source>
        <dbReference type="SAM" id="Phobius"/>
    </source>
</evidence>
<comment type="caution">
    <text evidence="2">The sequence shown here is derived from an EMBL/GenBank/DDBJ whole genome shotgun (WGS) entry which is preliminary data.</text>
</comment>
<feature type="transmembrane region" description="Helical" evidence="1">
    <location>
        <begin position="105"/>
        <end position="122"/>
    </location>
</feature>
<reference evidence="2 3" key="1">
    <citation type="submission" date="2019-10" db="EMBL/GenBank/DDBJ databases">
        <title>Gracilibacillus sp. nov. isolated from rice seeds.</title>
        <authorList>
            <person name="He S."/>
        </authorList>
    </citation>
    <scope>NUCLEOTIDE SEQUENCE [LARGE SCALE GENOMIC DNA]</scope>
    <source>
        <strain evidence="2 3">TD8</strain>
    </source>
</reference>
<keyword evidence="3" id="KW-1185">Reference proteome</keyword>
<keyword evidence="1" id="KW-1133">Transmembrane helix</keyword>
<dbReference type="AlphaFoldDB" id="A0A7C8KXD5"/>
<feature type="transmembrane region" description="Helical" evidence="1">
    <location>
        <begin position="77"/>
        <end position="99"/>
    </location>
</feature>
<feature type="transmembrane region" description="Helical" evidence="1">
    <location>
        <begin position="45"/>
        <end position="65"/>
    </location>
</feature>
<accession>A0A7C8KXD5</accession>
<dbReference type="RefSeq" id="WP_228275780.1">
    <property type="nucleotide sequence ID" value="NZ_ML762442.1"/>
</dbReference>
<sequence>MNKNFKIKLILLPIVVALVTTLSIQFIEGTSGPDLIHFTTFENLVIVTMVFFTIYLFTIGCVLPINIYITKKMDNKLISFVLFNMVGLILIGCVDIWVLKIFELKSLYLIFVLFSVLSLIPFESEKK</sequence>
<name>A0A7C8KXD5_9BACI</name>
<evidence type="ECO:0000313" key="3">
    <source>
        <dbReference type="Proteomes" id="UP000480246"/>
    </source>
</evidence>
<gene>
    <name evidence="2" type="ORF">F9U64_17630</name>
</gene>
<keyword evidence="1" id="KW-0812">Transmembrane</keyword>